<dbReference type="GO" id="GO:0001682">
    <property type="term" value="P:tRNA 5'-leader removal"/>
    <property type="evidence" value="ECO:0007669"/>
    <property type="project" value="TreeGrafter"/>
</dbReference>
<accession>A0A8J1UZH3</accession>
<sequence>MTTPNNIENPINGIIPSNSIVCTKFTFNVKNLDMNNYIKGETKEVMPEYGLQMDPSVVHMRVNSGSKIRNLMTYAIKKIKEPNVTQLVWNGSGQALTKVIACAEIMKRKVKGLHQITKTDYKRIEEYWEPKIEGLERLKVNRDVPHMMILLSQNPLDTEEPGYQAPDKGDAFWKRSATSSSKPKDSKLRQKRDQKSQNEFSEAAQFQKKKKKQKFGKQQGQDGVQESNGQNTKKAYDKKRNKKVKKTDKMPSKTDTDNSKSLKDSDVSVDSKEPKDHVTLNESTVSMKTE</sequence>
<dbReference type="Pfam" id="PF01918">
    <property type="entry name" value="Alba"/>
    <property type="match status" value="1"/>
</dbReference>
<dbReference type="OrthoDB" id="424402at2759"/>
<dbReference type="Proteomes" id="UP000749559">
    <property type="component" value="Unassembled WGS sequence"/>
</dbReference>
<dbReference type="InterPro" id="IPR051958">
    <property type="entry name" value="Alba-like_NAB"/>
</dbReference>
<proteinExistence type="inferred from homology"/>
<keyword evidence="6" id="KW-1185">Reference proteome</keyword>
<dbReference type="PANTHER" id="PTHR13516">
    <property type="entry name" value="RIBONUCLEASE P SUBUNIT P25"/>
    <property type="match status" value="1"/>
</dbReference>
<comment type="similarity">
    <text evidence="2">Belongs to the histone-like Alba family.</text>
</comment>
<evidence type="ECO:0000313" key="5">
    <source>
        <dbReference type="EMBL" id="CAH1790383.1"/>
    </source>
</evidence>
<organism evidence="5 6">
    <name type="scientific">Owenia fusiformis</name>
    <name type="common">Polychaete worm</name>
    <dbReference type="NCBI Taxonomy" id="6347"/>
    <lineage>
        <taxon>Eukaryota</taxon>
        <taxon>Metazoa</taxon>
        <taxon>Spiralia</taxon>
        <taxon>Lophotrochozoa</taxon>
        <taxon>Annelida</taxon>
        <taxon>Polychaeta</taxon>
        <taxon>Sedentaria</taxon>
        <taxon>Canalipalpata</taxon>
        <taxon>Sabellida</taxon>
        <taxon>Oweniida</taxon>
        <taxon>Oweniidae</taxon>
        <taxon>Owenia</taxon>
    </lineage>
</organism>
<feature type="compositionally biased region" description="Basic and acidic residues" evidence="4">
    <location>
        <begin position="182"/>
        <end position="196"/>
    </location>
</feature>
<feature type="compositionally biased region" description="Basic and acidic residues" evidence="4">
    <location>
        <begin position="247"/>
        <end position="279"/>
    </location>
</feature>
<evidence type="ECO:0000256" key="4">
    <source>
        <dbReference type="SAM" id="MobiDB-lite"/>
    </source>
</evidence>
<dbReference type="GO" id="GO:0000172">
    <property type="term" value="C:ribonuclease MRP complex"/>
    <property type="evidence" value="ECO:0007669"/>
    <property type="project" value="TreeGrafter"/>
</dbReference>
<dbReference type="GO" id="GO:0003723">
    <property type="term" value="F:RNA binding"/>
    <property type="evidence" value="ECO:0007669"/>
    <property type="project" value="TreeGrafter"/>
</dbReference>
<comment type="subcellular location">
    <subcellularLocation>
        <location evidence="1">Nucleus</location>
    </subcellularLocation>
</comment>
<evidence type="ECO:0000256" key="1">
    <source>
        <dbReference type="ARBA" id="ARBA00004123"/>
    </source>
</evidence>
<feature type="compositionally biased region" description="Polar residues" evidence="4">
    <location>
        <begin position="280"/>
        <end position="290"/>
    </location>
</feature>
<gene>
    <name evidence="5" type="ORF">OFUS_LOCUS15595</name>
</gene>
<dbReference type="PANTHER" id="PTHR13516:SF4">
    <property type="entry name" value="FI09323P"/>
    <property type="match status" value="1"/>
</dbReference>
<feature type="compositionally biased region" description="Polar residues" evidence="4">
    <location>
        <begin position="222"/>
        <end position="232"/>
    </location>
</feature>
<evidence type="ECO:0000256" key="2">
    <source>
        <dbReference type="ARBA" id="ARBA00008018"/>
    </source>
</evidence>
<comment type="caution">
    <text evidence="5">The sequence shown here is derived from an EMBL/GenBank/DDBJ whole genome shotgun (WGS) entry which is preliminary data.</text>
</comment>
<dbReference type="InterPro" id="IPR036882">
    <property type="entry name" value="Alba-like_dom_sf"/>
</dbReference>
<keyword evidence="3" id="KW-0539">Nucleus</keyword>
<dbReference type="GO" id="GO:0005634">
    <property type="term" value="C:nucleus"/>
    <property type="evidence" value="ECO:0007669"/>
    <property type="project" value="UniProtKB-SubCell"/>
</dbReference>
<name>A0A8J1UZH3_OWEFU</name>
<evidence type="ECO:0000256" key="3">
    <source>
        <dbReference type="ARBA" id="ARBA00023242"/>
    </source>
</evidence>
<dbReference type="AlphaFoldDB" id="A0A8J1UZH3"/>
<evidence type="ECO:0000313" key="6">
    <source>
        <dbReference type="Proteomes" id="UP000749559"/>
    </source>
</evidence>
<feature type="region of interest" description="Disordered" evidence="4">
    <location>
        <begin position="155"/>
        <end position="290"/>
    </location>
</feature>
<dbReference type="Gene3D" id="3.30.110.20">
    <property type="entry name" value="Alba-like domain"/>
    <property type="match status" value="1"/>
</dbReference>
<feature type="compositionally biased region" description="Basic residues" evidence="4">
    <location>
        <begin position="236"/>
        <end position="246"/>
    </location>
</feature>
<reference evidence="5" key="1">
    <citation type="submission" date="2022-03" db="EMBL/GenBank/DDBJ databases">
        <authorList>
            <person name="Martin C."/>
        </authorList>
    </citation>
    <scope>NUCLEOTIDE SEQUENCE</scope>
</reference>
<dbReference type="InterPro" id="IPR002775">
    <property type="entry name" value="DNA/RNA-bd_Alba-like"/>
</dbReference>
<dbReference type="SUPFAM" id="SSF82704">
    <property type="entry name" value="AlbA-like"/>
    <property type="match status" value="1"/>
</dbReference>
<dbReference type="EMBL" id="CAIIXF020000007">
    <property type="protein sequence ID" value="CAH1790383.1"/>
    <property type="molecule type" value="Genomic_DNA"/>
</dbReference>
<protein>
    <submittedName>
        <fullName evidence="5">Uncharacterized protein</fullName>
    </submittedName>
</protein>